<keyword evidence="2" id="KW-1185">Reference proteome</keyword>
<name>A0ABS6S264_9BACT</name>
<protein>
    <submittedName>
        <fullName evidence="1">Uncharacterized protein</fullName>
    </submittedName>
</protein>
<comment type="caution">
    <text evidence="1">The sequence shown here is derived from an EMBL/GenBank/DDBJ whole genome shotgun (WGS) entry which is preliminary data.</text>
</comment>
<reference evidence="1 2" key="1">
    <citation type="journal article" date="2020" name="J Geophys Res Biogeosci">
        <title>Magnetotaxis as an Adaptation to Enable Bacterial Shuttling of Microbial Sulfur and Sulfur Cycling Across Aquatic Oxic#Anoxic Interfaces.</title>
        <authorList>
            <person name="Li J."/>
            <person name="Liu P."/>
            <person name="Wang J."/>
            <person name="Roberts A.P."/>
            <person name="Pan Y."/>
        </authorList>
    </citation>
    <scope>NUCLEOTIDE SEQUENCE [LARGE SCALE GENOMIC DNA]</scope>
    <source>
        <strain evidence="1 2">MYR-1_YQ</strain>
    </source>
</reference>
<evidence type="ECO:0000313" key="1">
    <source>
        <dbReference type="EMBL" id="MBV6342513.1"/>
    </source>
</evidence>
<gene>
    <name evidence="1" type="ORF">HWQ67_13055</name>
</gene>
<organism evidence="1 2">
    <name type="scientific">Candidatus Magnetobacterium casense</name>
    <dbReference type="NCBI Taxonomy" id="1455061"/>
    <lineage>
        <taxon>Bacteria</taxon>
        <taxon>Pseudomonadati</taxon>
        <taxon>Nitrospirota</taxon>
        <taxon>Thermodesulfovibrionia</taxon>
        <taxon>Thermodesulfovibrionales</taxon>
        <taxon>Candidatus Magnetobacteriaceae</taxon>
        <taxon>Candidatus Magnetobacterium</taxon>
    </lineage>
</organism>
<sequence length="89" mass="9691">MTQVFSDMIIEREIMGSRGLVPLQGVLKGGGGGGAPLPQTAPFFLVLHTIETRYKVVFDEYCYLTGRQAAVYQQVEVCGAYASSVSSWL</sequence>
<evidence type="ECO:0000313" key="2">
    <source>
        <dbReference type="Proteomes" id="UP001196980"/>
    </source>
</evidence>
<dbReference type="Proteomes" id="UP001196980">
    <property type="component" value="Unassembled WGS sequence"/>
</dbReference>
<accession>A0ABS6S264</accession>
<dbReference type="EMBL" id="JABXWD010000270">
    <property type="protein sequence ID" value="MBV6342513.1"/>
    <property type="molecule type" value="Genomic_DNA"/>
</dbReference>
<proteinExistence type="predicted"/>